<dbReference type="EMBL" id="JAPCKK010000005">
    <property type="protein sequence ID" value="MDP4095725.1"/>
    <property type="molecule type" value="Genomic_DNA"/>
</dbReference>
<feature type="chain" id="PRO_5045290586" evidence="2">
    <location>
        <begin position="25"/>
        <end position="269"/>
    </location>
</feature>
<dbReference type="RefSeq" id="WP_305753365.1">
    <property type="nucleotide sequence ID" value="NZ_JAPCKK010000005.1"/>
</dbReference>
<evidence type="ECO:0000256" key="2">
    <source>
        <dbReference type="SAM" id="SignalP"/>
    </source>
</evidence>
<feature type="compositionally biased region" description="Low complexity" evidence="1">
    <location>
        <begin position="168"/>
        <end position="180"/>
    </location>
</feature>
<reference evidence="3 4" key="1">
    <citation type="submission" date="2022-10" db="EMBL/GenBank/DDBJ databases">
        <title>Paenibacillus description and whole genome data of maize root bacterial community.</title>
        <authorList>
            <person name="Marton D."/>
            <person name="Farkas M."/>
            <person name="Cserhati M."/>
        </authorList>
    </citation>
    <scope>NUCLEOTIDE SEQUENCE [LARGE SCALE GENOMIC DNA]</scope>
    <source>
        <strain evidence="3 4">P96</strain>
    </source>
</reference>
<feature type="compositionally biased region" description="Polar residues" evidence="1">
    <location>
        <begin position="147"/>
        <end position="158"/>
    </location>
</feature>
<feature type="region of interest" description="Disordered" evidence="1">
    <location>
        <begin position="147"/>
        <end position="182"/>
    </location>
</feature>
<comment type="caution">
    <text evidence="3">The sequence shown here is derived from an EMBL/GenBank/DDBJ whole genome shotgun (WGS) entry which is preliminary data.</text>
</comment>
<name>A0ABT9FLX6_9BACL</name>
<organism evidence="3 4">
    <name type="scientific">Paenibacillus zeirhizosphaerae</name>
    <dbReference type="NCBI Taxonomy" id="2987519"/>
    <lineage>
        <taxon>Bacteria</taxon>
        <taxon>Bacillati</taxon>
        <taxon>Bacillota</taxon>
        <taxon>Bacilli</taxon>
        <taxon>Bacillales</taxon>
        <taxon>Paenibacillaceae</taxon>
        <taxon>Paenibacillus</taxon>
    </lineage>
</organism>
<sequence>MPGAKKVITVSVSAALIASMLGIAGCGYRDNGNGVRTNNIRYGAADMNRADRLGVKPTDTANRLGRDGVATNHADNMRYSQNLSKRISEMRGIRNATVLVNNNSAYVALSLVGQRVTKATTRERVTDLGNMGVRDIVGTRAPYTTSGVAPGLTGNTNGVVPRRSVADNNGLNGSSGTGTLPNRIQNQVTYKVKQYAPHIKNVYVSNDPNFVTRMGGYARDLGNGLPFSRIGRDFRMMTERLFPAGTGVDGIGPRPGVINRGNSTLNGNR</sequence>
<dbReference type="InterPro" id="IPR019076">
    <property type="entry name" value="Spore_lipoprot_YhcN/YlaJ-like"/>
</dbReference>
<evidence type="ECO:0000313" key="3">
    <source>
        <dbReference type="EMBL" id="MDP4095725.1"/>
    </source>
</evidence>
<gene>
    <name evidence="3" type="ORF">OIN60_02825</name>
</gene>
<keyword evidence="3" id="KW-0449">Lipoprotein</keyword>
<keyword evidence="2" id="KW-0732">Signal</keyword>
<dbReference type="Proteomes" id="UP001241848">
    <property type="component" value="Unassembled WGS sequence"/>
</dbReference>
<accession>A0ABT9FLX6</accession>
<evidence type="ECO:0000256" key="1">
    <source>
        <dbReference type="SAM" id="MobiDB-lite"/>
    </source>
</evidence>
<feature type="signal peptide" evidence="2">
    <location>
        <begin position="1"/>
        <end position="24"/>
    </location>
</feature>
<protein>
    <submittedName>
        <fullName evidence="3">YhcN/YlaJ family sporulation lipoprotein</fullName>
    </submittedName>
</protein>
<keyword evidence="4" id="KW-1185">Reference proteome</keyword>
<dbReference type="PROSITE" id="PS51257">
    <property type="entry name" value="PROKAR_LIPOPROTEIN"/>
    <property type="match status" value="1"/>
</dbReference>
<proteinExistence type="predicted"/>
<dbReference type="Pfam" id="PF09580">
    <property type="entry name" value="Spore_YhcN_YlaJ"/>
    <property type="match status" value="1"/>
</dbReference>
<evidence type="ECO:0000313" key="4">
    <source>
        <dbReference type="Proteomes" id="UP001241848"/>
    </source>
</evidence>